<dbReference type="PANTHER" id="PTHR43135">
    <property type="entry name" value="ALPHA-D-RIBOSE 1-METHYLPHOSPHONATE 5-TRIPHOSPHATE DIPHOSPHATASE"/>
    <property type="match status" value="1"/>
</dbReference>
<dbReference type="EMBL" id="RBWX01000008">
    <property type="protein sequence ID" value="RKS89287.1"/>
    <property type="molecule type" value="Genomic_DNA"/>
</dbReference>
<dbReference type="Gene3D" id="3.40.50.10910">
    <property type="entry name" value="Amidohydrolase"/>
    <property type="match status" value="1"/>
</dbReference>
<feature type="domain" description="Amidohydrolase-related" evidence="2">
    <location>
        <begin position="129"/>
        <end position="497"/>
    </location>
</feature>
<dbReference type="Proteomes" id="UP000276029">
    <property type="component" value="Unassembled WGS sequence"/>
</dbReference>
<name>A0ABX9SZD3_SPHMI</name>
<dbReference type="InterPro" id="IPR011059">
    <property type="entry name" value="Metal-dep_hydrolase_composite"/>
</dbReference>
<dbReference type="SUPFAM" id="SSF51556">
    <property type="entry name" value="Metallo-dependent hydrolases"/>
    <property type="match status" value="1"/>
</dbReference>
<dbReference type="SUPFAM" id="SSF51338">
    <property type="entry name" value="Composite domain of metallo-dependent hydrolases"/>
    <property type="match status" value="1"/>
</dbReference>
<dbReference type="Pfam" id="PF01979">
    <property type="entry name" value="Amidohydro_1"/>
    <property type="match status" value="1"/>
</dbReference>
<dbReference type="RefSeq" id="WP_121051497.1">
    <property type="nucleotide sequence ID" value="NZ_RBWX01000008.1"/>
</dbReference>
<reference evidence="3 4" key="1">
    <citation type="submission" date="2018-10" db="EMBL/GenBank/DDBJ databases">
        <title>Genomic Encyclopedia of Type Strains, Phase IV (KMG-IV): sequencing the most valuable type-strain genomes for metagenomic binning, comparative biology and taxonomic classification.</title>
        <authorList>
            <person name="Goeker M."/>
        </authorList>
    </citation>
    <scope>NUCLEOTIDE SEQUENCE [LARGE SCALE GENOMIC DNA]</scope>
    <source>
        <strain evidence="3 4">DSM 19791</strain>
    </source>
</reference>
<comment type="caution">
    <text evidence="3">The sequence shown here is derived from an EMBL/GenBank/DDBJ whole genome shotgun (WGS) entry which is preliminary data.</text>
</comment>
<keyword evidence="4" id="KW-1185">Reference proteome</keyword>
<dbReference type="InterPro" id="IPR032466">
    <property type="entry name" value="Metal_Hydrolase"/>
</dbReference>
<sequence>MAHNCGQTEHHHHHRDRPGACCPFHATVGMAVPSAGGDDSAEPVSLLDMTPKETSGHCSADRSPTAGLFEPVGDGQAVVFRNARVLTMRDGAVLDHHDVLVRDRLIAGVAPTGSPLPEGARVVDCTGKTLMPGFSEIHAHIFTVNWAQAYAPMVDNGGDCSAYVLPYDLMLFQLLANGITRVEIMAGCPETLWMRDSVRSGTLVGPRFSVGSPLVDGAPLMHSPLMSFVVGDRAGGERAGDIIAEMGYDFAKPYSRLPAEGYHGLMDALDRHGIRAMGHVPEKVGIPAAVARGQGGIAHAAELFYNETGPERASEQRMARLAAIMAEAGTWLQATLVVVQRTADEFANLDRSHPDIAYMNPLQRALWAEDSPLFMSIKGSPNMDQYFSRAYELGCVATRLAHQAGVRVLTGTDFPNPFVIEGFALHDEFHMLVEGAGMTRGEVLFATTRQAAIYHGGHSADGMVAKGGIADLVVLDTDPLADITATRQIDTVLVDGRSLLSRAAIEEGLTRIRQRYAAMPPANVVMPGAGEHSDG</sequence>
<organism evidence="3 4">
    <name type="scientific">Sphingosinicella microcystinivorans</name>
    <dbReference type="NCBI Taxonomy" id="335406"/>
    <lineage>
        <taxon>Bacteria</taxon>
        <taxon>Pseudomonadati</taxon>
        <taxon>Pseudomonadota</taxon>
        <taxon>Alphaproteobacteria</taxon>
        <taxon>Sphingomonadales</taxon>
        <taxon>Sphingosinicellaceae</taxon>
        <taxon>Sphingosinicella</taxon>
    </lineage>
</organism>
<dbReference type="PANTHER" id="PTHR43135:SF3">
    <property type="entry name" value="ALPHA-D-RIBOSE 1-METHYLPHOSPHONATE 5-TRIPHOSPHATE DIPHOSPHATASE"/>
    <property type="match status" value="1"/>
</dbReference>
<protein>
    <submittedName>
        <fullName evidence="3">Amidohydrolase family protein</fullName>
    </submittedName>
</protein>
<dbReference type="Gene3D" id="1.20.58.520">
    <property type="entry name" value="Amidohydrolase"/>
    <property type="match status" value="1"/>
</dbReference>
<dbReference type="Gene3D" id="2.30.40.10">
    <property type="entry name" value="Urease, subunit C, domain 1"/>
    <property type="match status" value="1"/>
</dbReference>
<evidence type="ECO:0000256" key="1">
    <source>
        <dbReference type="SAM" id="MobiDB-lite"/>
    </source>
</evidence>
<gene>
    <name evidence="3" type="ORF">DFR51_2507</name>
</gene>
<accession>A0ABX9SZD3</accession>
<evidence type="ECO:0000313" key="3">
    <source>
        <dbReference type="EMBL" id="RKS89287.1"/>
    </source>
</evidence>
<proteinExistence type="predicted"/>
<evidence type="ECO:0000313" key="4">
    <source>
        <dbReference type="Proteomes" id="UP000276029"/>
    </source>
</evidence>
<dbReference type="InterPro" id="IPR006680">
    <property type="entry name" value="Amidohydro-rel"/>
</dbReference>
<dbReference type="InterPro" id="IPR051781">
    <property type="entry name" value="Metallo-dep_Hydrolase"/>
</dbReference>
<feature type="region of interest" description="Disordered" evidence="1">
    <location>
        <begin position="33"/>
        <end position="66"/>
    </location>
</feature>
<dbReference type="Gene3D" id="3.30.110.90">
    <property type="entry name" value="Amidohydrolase"/>
    <property type="match status" value="1"/>
</dbReference>
<evidence type="ECO:0000259" key="2">
    <source>
        <dbReference type="Pfam" id="PF01979"/>
    </source>
</evidence>